<comment type="caution">
    <text evidence="2">The sequence shown here is derived from an EMBL/GenBank/DDBJ whole genome shotgun (WGS) entry which is preliminary data.</text>
</comment>
<accession>C0VYS7</accession>
<dbReference type="EMBL" id="ACFG01000004">
    <property type="protein sequence ID" value="EEH64580.1"/>
    <property type="molecule type" value="Genomic_DNA"/>
</dbReference>
<dbReference type="Proteomes" id="UP000010301">
    <property type="component" value="Unassembled WGS sequence"/>
</dbReference>
<evidence type="ECO:0000313" key="2">
    <source>
        <dbReference type="EMBL" id="EEH64580.1"/>
    </source>
</evidence>
<keyword evidence="1" id="KW-1133">Transmembrane helix</keyword>
<keyword evidence="1" id="KW-0472">Membrane</keyword>
<keyword evidence="1" id="KW-0812">Transmembrane</keyword>
<feature type="transmembrane region" description="Helical" evidence="1">
    <location>
        <begin position="36"/>
        <end position="58"/>
    </location>
</feature>
<keyword evidence="3" id="KW-1185">Reference proteome</keyword>
<evidence type="ECO:0000256" key="1">
    <source>
        <dbReference type="SAM" id="Phobius"/>
    </source>
</evidence>
<dbReference type="HOGENOM" id="CLU_1264672_0_0_11"/>
<dbReference type="AlphaFoldDB" id="C0VYS7"/>
<reference evidence="2 3" key="1">
    <citation type="submission" date="2009-01" db="EMBL/GenBank/DDBJ databases">
        <authorList>
            <person name="Qin X."/>
            <person name="Bachman B."/>
            <person name="Battles P."/>
            <person name="Bell A."/>
            <person name="Bess C."/>
            <person name="Bickham C."/>
            <person name="Chaboub L."/>
            <person name="Chen D."/>
            <person name="Coyle M."/>
            <person name="Deiros D.R."/>
            <person name="Dinh H."/>
            <person name="Forbes L."/>
            <person name="Fowler G."/>
            <person name="Francisco L."/>
            <person name="Fu Q."/>
            <person name="Gubbala S."/>
            <person name="Hale W."/>
            <person name="Han Y."/>
            <person name="Hemphill L."/>
            <person name="Highlander S.K."/>
            <person name="Hirani K."/>
            <person name="Hogues M."/>
            <person name="Jackson L."/>
            <person name="Jakkamsetti A."/>
            <person name="Javaid M."/>
            <person name="Jiang H."/>
            <person name="Korchina V."/>
            <person name="Kovar C."/>
            <person name="Lara F."/>
            <person name="Lee S."/>
            <person name="Mata R."/>
            <person name="Mathew T."/>
            <person name="Moen C."/>
            <person name="Morales K."/>
            <person name="Munidasa M."/>
            <person name="Nazareth L."/>
            <person name="Ngo R."/>
            <person name="Nguyen L."/>
            <person name="Okwuonu G."/>
            <person name="Ongeri F."/>
            <person name="Patil S."/>
            <person name="Petrosino J."/>
            <person name="Pham C."/>
            <person name="Pham P."/>
            <person name="Pu L.-L."/>
            <person name="Puazo M."/>
            <person name="Raj R."/>
            <person name="Reid J."/>
            <person name="Rouhana J."/>
            <person name="Saada N."/>
            <person name="Shang Y."/>
            <person name="Simmons D."/>
            <person name="Thornton R."/>
            <person name="Warren J."/>
            <person name="Weissenberger G."/>
            <person name="Zhang J."/>
            <person name="Zhang L."/>
            <person name="Zhou C."/>
            <person name="Zhu D."/>
            <person name="Muzny D."/>
            <person name="Worley K."/>
            <person name="Gibbs R."/>
        </authorList>
    </citation>
    <scope>NUCLEOTIDE SEQUENCE [LARGE SCALE GENOMIC DNA]</scope>
    <source>
        <strain evidence="2 3">DSM 15436</strain>
    </source>
</reference>
<sequence length="218" mass="24867">MFPQSFLKNLFSRINKVSIGNEVGWEQMELGSLAEWAGTTVAAFGLFFGGGATLYSTLRIKKERQEKDKTYLPRLQPRFGGLAEEANLPVPDGYYSSDNKYWGVLLDFPQTEQLTFSNYVLKFWSQKPDKTICHYEIVIPVVVPGRYFIYRYSTTRIGKNTTSSIENPLTAAGPYQIKTEMMQLPPNHWAVEGFTSVECTSSTGYKWKWTPETGWKVP</sequence>
<name>C0VYS7_9ACTO</name>
<proteinExistence type="predicted"/>
<evidence type="ECO:0000313" key="3">
    <source>
        <dbReference type="Proteomes" id="UP000010301"/>
    </source>
</evidence>
<organism evidence="2 3">
    <name type="scientific">Gleimia coleocanis DSM 15436</name>
    <dbReference type="NCBI Taxonomy" id="525245"/>
    <lineage>
        <taxon>Bacteria</taxon>
        <taxon>Bacillati</taxon>
        <taxon>Actinomycetota</taxon>
        <taxon>Actinomycetes</taxon>
        <taxon>Actinomycetales</taxon>
        <taxon>Actinomycetaceae</taxon>
        <taxon>Gleimia</taxon>
    </lineage>
</organism>
<gene>
    <name evidence="2" type="ORF">HMPREF0044_0317</name>
</gene>
<protein>
    <submittedName>
        <fullName evidence="2">Uncharacterized protein</fullName>
    </submittedName>
</protein>